<dbReference type="GO" id="GO:0006355">
    <property type="term" value="P:regulation of DNA-templated transcription"/>
    <property type="evidence" value="ECO:0007669"/>
    <property type="project" value="InterPro"/>
</dbReference>
<dbReference type="CDD" id="cd21631">
    <property type="entry name" value="RHH_CopG_NikR-like"/>
    <property type="match status" value="1"/>
</dbReference>
<gene>
    <name evidence="1" type="ORF">ARTSIC4J27_2329</name>
</gene>
<dbReference type="InterPro" id="IPR010985">
    <property type="entry name" value="Ribbon_hlx_hlx"/>
</dbReference>
<dbReference type="SUPFAM" id="SSF47598">
    <property type="entry name" value="Ribbon-helix-helix"/>
    <property type="match status" value="1"/>
</dbReference>
<sequence>MAVLNIRLDDRVRDQLKEMAGDQGVTLSEFVRDLLMEAVVPVYEREVKHGDEPSQESLRIIDRQILSLLHRILGRVLPEDANDVDGDREYQLMRAQILEAGYTGEYWYETAGFQTELSKRDCGRVADILDMFRIITYSIDHLAEEGSPVHEKLAFELEFQGFDHNDSLEGHMASYVEFLMRNDRWTELKPQLKRNDNGNSHARVLDKYMRMLGEYRRIMDSRGRGFSRMDHLLSGEELKQISAARIHPSNRKNAQG</sequence>
<keyword evidence="2" id="KW-1185">Reference proteome</keyword>
<dbReference type="Pfam" id="PF03887">
    <property type="entry name" value="YfbU"/>
    <property type="match status" value="1"/>
</dbReference>
<dbReference type="Gene3D" id="1.10.3190.10">
    <property type="entry name" value="yfbu gene product, domain 2"/>
    <property type="match status" value="1"/>
</dbReference>
<protein>
    <submittedName>
        <fullName evidence="1">Ribbon-helix-helix, copG family protein</fullName>
    </submittedName>
</protein>
<dbReference type="RefSeq" id="WP_050055293.1">
    <property type="nucleotide sequence ID" value="NZ_CAQI01000044.1"/>
</dbReference>
<dbReference type="Proteomes" id="UP000035722">
    <property type="component" value="Unassembled WGS sequence"/>
</dbReference>
<evidence type="ECO:0000313" key="1">
    <source>
        <dbReference type="EMBL" id="CCQ46366.1"/>
    </source>
</evidence>
<dbReference type="EMBL" id="CAQI01000044">
    <property type="protein sequence ID" value="CCQ46366.1"/>
    <property type="molecule type" value="Genomic_DNA"/>
</dbReference>
<dbReference type="OrthoDB" id="4942058at2"/>
<reference evidence="2" key="1">
    <citation type="journal article" date="2014" name="Genome Announc.">
        <title>Genome Sequence of Arthrobacter siccitolerans 4J27, a Xeroprotectant-Producing Desiccation-Tolerant Microorganism.</title>
        <authorList>
            <person name="Manzanera M."/>
            <person name="Santa-Cruz-Calvo L."/>
            <person name="Vilchez J.I."/>
            <person name="Garcia-Fontana C."/>
            <person name="Silva-Castro G.A."/>
            <person name="Calvo C."/>
            <person name="Gonzalez-Lopez J."/>
        </authorList>
    </citation>
    <scope>NUCLEOTIDE SEQUENCE [LARGE SCALE GENOMIC DNA]</scope>
    <source>
        <strain evidence="2">4J27</strain>
    </source>
</reference>
<comment type="caution">
    <text evidence="1">The sequence shown here is derived from an EMBL/GenBank/DDBJ whole genome shotgun (WGS) entry which is preliminary data.</text>
</comment>
<name>A0A024H3P5_9MICC</name>
<dbReference type="STRING" id="861266.ARTSIC4J27_2329"/>
<dbReference type="InterPro" id="IPR023146">
    <property type="entry name" value="YfbU_alpha-helical_sf"/>
</dbReference>
<dbReference type="SUPFAM" id="SSF116960">
    <property type="entry name" value="YfbU-like"/>
    <property type="match status" value="1"/>
</dbReference>
<evidence type="ECO:0000313" key="2">
    <source>
        <dbReference type="Proteomes" id="UP000035722"/>
    </source>
</evidence>
<dbReference type="InterPro" id="IPR005587">
    <property type="entry name" value="UPF0304_YfbU"/>
</dbReference>
<accession>A0A024H3P5</accession>
<organism evidence="1 2">
    <name type="scientific">Pseudarthrobacter siccitolerans</name>
    <dbReference type="NCBI Taxonomy" id="861266"/>
    <lineage>
        <taxon>Bacteria</taxon>
        <taxon>Bacillati</taxon>
        <taxon>Actinomycetota</taxon>
        <taxon>Actinomycetes</taxon>
        <taxon>Micrococcales</taxon>
        <taxon>Micrococcaceae</taxon>
        <taxon>Pseudarthrobacter</taxon>
    </lineage>
</organism>
<dbReference type="AlphaFoldDB" id="A0A024H3P5"/>
<proteinExistence type="predicted"/>